<comment type="caution">
    <text evidence="2">The sequence shown here is derived from an EMBL/GenBank/DDBJ whole genome shotgun (WGS) entry which is preliminary data.</text>
</comment>
<dbReference type="RefSeq" id="WP_123204407.1">
    <property type="nucleotide sequence ID" value="NZ_RBEE01000004.1"/>
</dbReference>
<evidence type="ECO:0000313" key="3">
    <source>
        <dbReference type="Proteomes" id="UP000274046"/>
    </source>
</evidence>
<dbReference type="Gene3D" id="3.90.550.10">
    <property type="entry name" value="Spore Coat Polysaccharide Biosynthesis Protein SpsA, Chain A"/>
    <property type="match status" value="1"/>
</dbReference>
<dbReference type="OrthoDB" id="9801954at2"/>
<dbReference type="Proteomes" id="UP000274046">
    <property type="component" value="Unassembled WGS sequence"/>
</dbReference>
<evidence type="ECO:0000313" key="2">
    <source>
        <dbReference type="EMBL" id="RNL55753.1"/>
    </source>
</evidence>
<accession>A0A3N0C0L9</accession>
<dbReference type="EMBL" id="RBEE01000004">
    <property type="protein sequence ID" value="RNL55753.1"/>
    <property type="molecule type" value="Genomic_DNA"/>
</dbReference>
<dbReference type="InterPro" id="IPR029044">
    <property type="entry name" value="Nucleotide-diphossugar_trans"/>
</dbReference>
<evidence type="ECO:0000259" key="1">
    <source>
        <dbReference type="Pfam" id="PF10111"/>
    </source>
</evidence>
<feature type="domain" description="Glycosyltransferase 2-like prokaryotic type" evidence="1">
    <location>
        <begin position="65"/>
        <end position="194"/>
    </location>
</feature>
<name>A0A3N0C0L9_9SPHI</name>
<dbReference type="AlphaFoldDB" id="A0A3N0C0L9"/>
<keyword evidence="3" id="KW-1185">Reference proteome</keyword>
<gene>
    <name evidence="2" type="ORF">D7004_03075</name>
</gene>
<protein>
    <recommendedName>
        <fullName evidence="1">Glycosyltransferase 2-like prokaryotic type domain-containing protein</fullName>
    </recommendedName>
</protein>
<proteinExistence type="predicted"/>
<dbReference type="Pfam" id="PF10111">
    <property type="entry name" value="Glyco_tranf_2_2"/>
    <property type="match status" value="1"/>
</dbReference>
<reference evidence="2 3" key="1">
    <citation type="submission" date="2018-10" db="EMBL/GenBank/DDBJ databases">
        <title>Genome sequencing of Pedobacter jejuensis TNB23.</title>
        <authorList>
            <person name="Cho Y.-J."/>
            <person name="Cho A."/>
            <person name="Kim O.-S."/>
        </authorList>
    </citation>
    <scope>NUCLEOTIDE SEQUENCE [LARGE SCALE GENOMIC DNA]</scope>
    <source>
        <strain evidence="2 3">TNB23</strain>
    </source>
</reference>
<dbReference type="SUPFAM" id="SSF53448">
    <property type="entry name" value="Nucleotide-diphospho-sugar transferases"/>
    <property type="match status" value="1"/>
</dbReference>
<sequence length="272" mass="31097">MDKISVLTLVNGRKSALINFLSGLKISTKLPDELVIVFMNEPIGELPQMPFPVRCFQIFHENQIPLAAARNKAANKAEFNSLIFLDVDCIPSKDLISMYANNFEPKKLLVGSVRYLNIGATEQDEFLAKLESLSKPDPIRKDLPEISYELFWSLNFACNKADYEFIGGFDENFEGYGAEDTDFSFTAREKCIELKTLNACAYHQYHASYSPPLNHFADIVSNAERFFAKWNIWPMEGWLKQFVDMGLIFKKVNHIDILRYPIKSEIDAALKD</sequence>
<organism evidence="2 3">
    <name type="scientific">Pedobacter jejuensis</name>
    <dbReference type="NCBI Taxonomy" id="1268550"/>
    <lineage>
        <taxon>Bacteria</taxon>
        <taxon>Pseudomonadati</taxon>
        <taxon>Bacteroidota</taxon>
        <taxon>Sphingobacteriia</taxon>
        <taxon>Sphingobacteriales</taxon>
        <taxon>Sphingobacteriaceae</taxon>
        <taxon>Pedobacter</taxon>
    </lineage>
</organism>
<dbReference type="InterPro" id="IPR019290">
    <property type="entry name" value="GlycosylTrfase-like_prok"/>
</dbReference>